<feature type="binding site" evidence="4">
    <location>
        <begin position="81"/>
        <end position="88"/>
    </location>
    <ligand>
        <name>ATP</name>
        <dbReference type="ChEBI" id="CHEBI:30616"/>
    </ligand>
</feature>
<protein>
    <submittedName>
        <fullName evidence="8">UPF0042 nucleotide-binding protein</fullName>
    </submittedName>
</protein>
<dbReference type="OrthoDB" id="9784461at2"/>
<evidence type="ECO:0000256" key="1">
    <source>
        <dbReference type="ARBA" id="ARBA00022741"/>
    </source>
</evidence>
<keyword evidence="2 4" id="KW-0067">ATP-binding</keyword>
<organism evidence="8 9">
    <name type="scientific">Salana multivorans</name>
    <dbReference type="NCBI Taxonomy" id="120377"/>
    <lineage>
        <taxon>Bacteria</taxon>
        <taxon>Bacillati</taxon>
        <taxon>Actinomycetota</taxon>
        <taxon>Actinomycetes</taxon>
        <taxon>Micrococcales</taxon>
        <taxon>Beutenbergiaceae</taxon>
        <taxon>Salana</taxon>
    </lineage>
</organism>
<sequence>MTDDSDAPRLRHASVPKRPAGADGASQGPSVPGPEAGSSAPSPSPVASEPDPLTVPGGIPLLEAVTPAPRAERSEVLLVTGMSGAGRTRTAAVLEDLDWYVVDNLPPRLLAPMVGMMSPTGGVRRLAAVVDARGKEFFAELAPVLEAFHAQGIAYRIVFLDADDAALVRRFESVRRPHPLQGDGTILDGIAAERTLTAHLRERADVYLDTTDLTVHELAQTIRETVAGEGDRPLAVTVVSFGFKYGLPLDADQVLDVRFLANPYWVTELRHLTGKDEPVARYVLSLPGAEEVVERYAELLEPILAGYLVEQKPYVTIAIGCTGGKHRSVAMSIRLGELLRERGYSVHNVHRDLGRE</sequence>
<evidence type="ECO:0000256" key="2">
    <source>
        <dbReference type="ARBA" id="ARBA00022840"/>
    </source>
</evidence>
<feature type="domain" description="RapZ-like N-terminal" evidence="6">
    <location>
        <begin position="75"/>
        <end position="229"/>
    </location>
</feature>
<evidence type="ECO:0000259" key="6">
    <source>
        <dbReference type="Pfam" id="PF03668"/>
    </source>
</evidence>
<dbReference type="GO" id="GO:0005525">
    <property type="term" value="F:GTP binding"/>
    <property type="evidence" value="ECO:0007669"/>
    <property type="project" value="UniProtKB-UniRule"/>
</dbReference>
<dbReference type="EMBL" id="RKHQ01000002">
    <property type="protein sequence ID" value="ROR93473.1"/>
    <property type="molecule type" value="Genomic_DNA"/>
</dbReference>
<dbReference type="Pfam" id="PF22740">
    <property type="entry name" value="PapZ_C"/>
    <property type="match status" value="1"/>
</dbReference>
<evidence type="ECO:0000313" key="8">
    <source>
        <dbReference type="EMBL" id="ROR93473.1"/>
    </source>
</evidence>
<dbReference type="GO" id="GO:0005524">
    <property type="term" value="F:ATP binding"/>
    <property type="evidence" value="ECO:0007669"/>
    <property type="project" value="UniProtKB-UniRule"/>
</dbReference>
<dbReference type="Proteomes" id="UP000275356">
    <property type="component" value="Unassembled WGS sequence"/>
</dbReference>
<comment type="caution">
    <text evidence="8">The sequence shown here is derived from an EMBL/GenBank/DDBJ whole genome shotgun (WGS) entry which is preliminary data.</text>
</comment>
<dbReference type="Gene3D" id="3.40.50.300">
    <property type="entry name" value="P-loop containing nucleotide triphosphate hydrolases"/>
    <property type="match status" value="1"/>
</dbReference>
<gene>
    <name evidence="8" type="ORF">EDD28_2887</name>
</gene>
<dbReference type="HAMAP" id="MF_00636">
    <property type="entry name" value="RapZ_like"/>
    <property type="match status" value="1"/>
</dbReference>
<dbReference type="AlphaFoldDB" id="A0A3N2D155"/>
<dbReference type="InterPro" id="IPR053930">
    <property type="entry name" value="RapZ-like_N"/>
</dbReference>
<dbReference type="Pfam" id="PF03668">
    <property type="entry name" value="RapZ-like_N"/>
    <property type="match status" value="1"/>
</dbReference>
<evidence type="ECO:0000259" key="7">
    <source>
        <dbReference type="Pfam" id="PF22740"/>
    </source>
</evidence>
<evidence type="ECO:0000313" key="9">
    <source>
        <dbReference type="Proteomes" id="UP000275356"/>
    </source>
</evidence>
<evidence type="ECO:0000256" key="3">
    <source>
        <dbReference type="ARBA" id="ARBA00023134"/>
    </source>
</evidence>
<dbReference type="RefSeq" id="WP_123740430.1">
    <property type="nucleotide sequence ID" value="NZ_RKHQ01000002.1"/>
</dbReference>
<dbReference type="InterPro" id="IPR053931">
    <property type="entry name" value="RapZ_C"/>
</dbReference>
<keyword evidence="9" id="KW-1185">Reference proteome</keyword>
<dbReference type="PANTHER" id="PTHR30448">
    <property type="entry name" value="RNASE ADAPTER PROTEIN RAPZ"/>
    <property type="match status" value="1"/>
</dbReference>
<feature type="binding site" evidence="4">
    <location>
        <begin position="131"/>
        <end position="134"/>
    </location>
    <ligand>
        <name>GTP</name>
        <dbReference type="ChEBI" id="CHEBI:37565"/>
    </ligand>
</feature>
<reference evidence="8 9" key="1">
    <citation type="submission" date="2018-11" db="EMBL/GenBank/DDBJ databases">
        <title>Sequencing the genomes of 1000 actinobacteria strains.</title>
        <authorList>
            <person name="Klenk H.-P."/>
        </authorList>
    </citation>
    <scope>NUCLEOTIDE SEQUENCE [LARGE SCALE GENOMIC DNA]</scope>
    <source>
        <strain evidence="8 9">DSM 13521</strain>
    </source>
</reference>
<dbReference type="InterPro" id="IPR005337">
    <property type="entry name" value="RapZ-like"/>
</dbReference>
<dbReference type="NCBIfam" id="NF003828">
    <property type="entry name" value="PRK05416.1"/>
    <property type="match status" value="1"/>
</dbReference>
<name>A0A3N2D155_9MICO</name>
<evidence type="ECO:0000256" key="5">
    <source>
        <dbReference type="SAM" id="MobiDB-lite"/>
    </source>
</evidence>
<evidence type="ECO:0000256" key="4">
    <source>
        <dbReference type="HAMAP-Rule" id="MF_00636"/>
    </source>
</evidence>
<dbReference type="SUPFAM" id="SSF52540">
    <property type="entry name" value="P-loop containing nucleoside triphosphate hydrolases"/>
    <property type="match status" value="1"/>
</dbReference>
<dbReference type="InterPro" id="IPR027417">
    <property type="entry name" value="P-loop_NTPase"/>
</dbReference>
<accession>A0A3N2D155</accession>
<dbReference type="PANTHER" id="PTHR30448:SF0">
    <property type="entry name" value="RNASE ADAPTER PROTEIN RAPZ"/>
    <property type="match status" value="1"/>
</dbReference>
<keyword evidence="3 4" id="KW-0342">GTP-binding</keyword>
<keyword evidence="1 4" id="KW-0547">Nucleotide-binding</keyword>
<proteinExistence type="inferred from homology"/>
<feature type="domain" description="RapZ C-terminal" evidence="7">
    <location>
        <begin position="235"/>
        <end position="353"/>
    </location>
</feature>
<feature type="compositionally biased region" description="Low complexity" evidence="5">
    <location>
        <begin position="28"/>
        <end position="50"/>
    </location>
</feature>
<feature type="region of interest" description="Disordered" evidence="5">
    <location>
        <begin position="1"/>
        <end position="66"/>
    </location>
</feature>